<accession>A0A482V9I1</accession>
<keyword evidence="4" id="KW-0206">Cytoskeleton</keyword>
<gene>
    <name evidence="8" type="ORF">BDFB_005150</name>
</gene>
<comment type="caution">
    <text evidence="8">The sequence shown here is derived from an EMBL/GenBank/DDBJ whole genome shotgun (WGS) entry which is preliminary data.</text>
</comment>
<dbReference type="InterPro" id="IPR027012">
    <property type="entry name" value="Enkurin_dom"/>
</dbReference>
<dbReference type="Proteomes" id="UP000292052">
    <property type="component" value="Unassembled WGS sequence"/>
</dbReference>
<evidence type="ECO:0000256" key="4">
    <source>
        <dbReference type="ARBA" id="ARBA00023212"/>
    </source>
</evidence>
<evidence type="ECO:0000259" key="7">
    <source>
        <dbReference type="PROSITE" id="PS51665"/>
    </source>
</evidence>
<keyword evidence="3" id="KW-0963">Cytoplasm</keyword>
<comment type="subcellular location">
    <subcellularLocation>
        <location evidence="1">Cell projection</location>
        <location evidence="1">Cilium</location>
    </subcellularLocation>
    <subcellularLocation>
        <location evidence="2">Cytoplasm</location>
        <location evidence="2">Cytoskeleton</location>
    </subcellularLocation>
</comment>
<evidence type="ECO:0000256" key="5">
    <source>
        <dbReference type="ARBA" id="ARBA00023273"/>
    </source>
</evidence>
<evidence type="ECO:0000256" key="3">
    <source>
        <dbReference type="ARBA" id="ARBA00022490"/>
    </source>
</evidence>
<keyword evidence="5" id="KW-0966">Cell projection</keyword>
<keyword evidence="9" id="KW-1185">Reference proteome</keyword>
<dbReference type="InterPro" id="IPR052102">
    <property type="entry name" value="Enkurin_domain-protein"/>
</dbReference>
<dbReference type="Pfam" id="PF13864">
    <property type="entry name" value="Enkurin"/>
    <property type="match status" value="1"/>
</dbReference>
<evidence type="ECO:0000313" key="8">
    <source>
        <dbReference type="EMBL" id="RZB39749.1"/>
    </source>
</evidence>
<dbReference type="STRING" id="1661398.A0A482V9I1"/>
<dbReference type="PROSITE" id="PS51665">
    <property type="entry name" value="ENKURIN"/>
    <property type="match status" value="1"/>
</dbReference>
<evidence type="ECO:0000256" key="1">
    <source>
        <dbReference type="ARBA" id="ARBA00004138"/>
    </source>
</evidence>
<feature type="region of interest" description="Disordered" evidence="6">
    <location>
        <begin position="131"/>
        <end position="167"/>
    </location>
</feature>
<dbReference type="GO" id="GO:0005881">
    <property type="term" value="C:cytoplasmic microtubule"/>
    <property type="evidence" value="ECO:0007669"/>
    <property type="project" value="TreeGrafter"/>
</dbReference>
<organism evidence="8 9">
    <name type="scientific">Asbolus verrucosus</name>
    <name type="common">Desert ironclad beetle</name>
    <dbReference type="NCBI Taxonomy" id="1661398"/>
    <lineage>
        <taxon>Eukaryota</taxon>
        <taxon>Metazoa</taxon>
        <taxon>Ecdysozoa</taxon>
        <taxon>Arthropoda</taxon>
        <taxon>Hexapoda</taxon>
        <taxon>Insecta</taxon>
        <taxon>Pterygota</taxon>
        <taxon>Neoptera</taxon>
        <taxon>Endopterygota</taxon>
        <taxon>Coleoptera</taxon>
        <taxon>Polyphaga</taxon>
        <taxon>Cucujiformia</taxon>
        <taxon>Tenebrionidae</taxon>
        <taxon>Pimeliinae</taxon>
        <taxon>Asbolus</taxon>
    </lineage>
</organism>
<protein>
    <submittedName>
        <fullName evidence="8">Enkurin domain containing protein</fullName>
    </submittedName>
</protein>
<proteinExistence type="predicted"/>
<evidence type="ECO:0000256" key="2">
    <source>
        <dbReference type="ARBA" id="ARBA00004245"/>
    </source>
</evidence>
<name>A0A482V9I1_ASBVE</name>
<dbReference type="GO" id="GO:0005929">
    <property type="term" value="C:cilium"/>
    <property type="evidence" value="ECO:0007669"/>
    <property type="project" value="UniProtKB-SubCell"/>
</dbReference>
<dbReference type="OrthoDB" id="10264920at2759"/>
<dbReference type="PANTHER" id="PTHR21490:SF2">
    <property type="entry name" value="ENKURIN DOMAIN-CONTAINING PROTEIN 1"/>
    <property type="match status" value="1"/>
</dbReference>
<feature type="region of interest" description="Disordered" evidence="6">
    <location>
        <begin position="72"/>
        <end position="94"/>
    </location>
</feature>
<feature type="domain" description="Enkurin" evidence="7">
    <location>
        <begin position="183"/>
        <end position="306"/>
    </location>
</feature>
<dbReference type="AlphaFoldDB" id="A0A482V9I1"/>
<sequence length="470" mass="53981">MNTTTLRGIFPDPKPVHRKNFVRENIKHLKEMQGLIQKDKITSQSQEIKVNRFKHVTPKVYSNVSTLRKLSKDSVTKRPLTHNQISKDIRGPVRSFYQKNRQEEQKGINRGVQTERPEDIPKLYETGVLKYPSPSVLSHGNKSNKTREQGDTKSPNKSHERGDTPQNLTKNLQKLDLDEKQNHIKQNIKNIKTKKREESPDPNLAPATYQKGVLPKYLKERKEDIHPVEFIETENLSGLVLLPDDERKEYLRVARENYAGLIRELNSMPVSNDTLKKRKRKIEIEDELKRLDEHTDYARKPEFWGSEEHISPSPPDSWALNQVPVYRNITTEPELNTLSHIKLEMAEKGGEIMTGSQAELISEPSESLLEDVRAIIDEIVDNLPLAEHEFSETDVSSEMSTFTSVVQGQKHYTDFKMKPQLSRIAIGSSTMFKLPRLDVADSGNLKRQSVASDPVEKLPPIRCIFSVMRN</sequence>
<evidence type="ECO:0000313" key="9">
    <source>
        <dbReference type="Proteomes" id="UP000292052"/>
    </source>
</evidence>
<feature type="region of interest" description="Disordered" evidence="6">
    <location>
        <begin position="188"/>
        <end position="208"/>
    </location>
</feature>
<evidence type="ECO:0000256" key="6">
    <source>
        <dbReference type="SAM" id="MobiDB-lite"/>
    </source>
</evidence>
<dbReference type="PANTHER" id="PTHR21490">
    <property type="entry name" value="ENKURIN-RELATED"/>
    <property type="match status" value="1"/>
</dbReference>
<dbReference type="EMBL" id="QDEB01125441">
    <property type="protein sequence ID" value="RZB39749.1"/>
    <property type="molecule type" value="Genomic_DNA"/>
</dbReference>
<reference evidence="8 9" key="1">
    <citation type="submission" date="2017-03" db="EMBL/GenBank/DDBJ databases">
        <title>Genome of the blue death feigning beetle - Asbolus verrucosus.</title>
        <authorList>
            <person name="Rider S.D."/>
        </authorList>
    </citation>
    <scope>NUCLEOTIDE SEQUENCE [LARGE SCALE GENOMIC DNA]</scope>
    <source>
        <strain evidence="8">Butters</strain>
        <tissue evidence="8">Head and leg muscle</tissue>
    </source>
</reference>